<keyword evidence="1" id="KW-0479">Metal-binding</keyword>
<reference evidence="5" key="1">
    <citation type="submission" date="2014-03" db="EMBL/GenBank/DDBJ databases">
        <authorList>
            <person name="Aksoy S."/>
            <person name="Warren W."/>
            <person name="Wilson R.K."/>
        </authorList>
    </citation>
    <scope>NUCLEOTIDE SEQUENCE [LARGE SCALE GENOMIC DNA]</scope>
    <source>
        <strain evidence="5">IAEA</strain>
    </source>
</reference>
<name>A0A1A9W3K3_9MUSC</name>
<dbReference type="Gene3D" id="2.60.120.650">
    <property type="entry name" value="Cupin"/>
    <property type="match status" value="1"/>
</dbReference>
<proteinExistence type="predicted"/>
<evidence type="ECO:0000256" key="2">
    <source>
        <dbReference type="SAM" id="MobiDB-lite"/>
    </source>
</evidence>
<feature type="compositionally biased region" description="Basic and acidic residues" evidence="2">
    <location>
        <begin position="105"/>
        <end position="120"/>
    </location>
</feature>
<evidence type="ECO:0000313" key="4">
    <source>
        <dbReference type="EnsemblMetazoa" id="GBRI005141-PA"/>
    </source>
</evidence>
<organism evidence="4 5">
    <name type="scientific">Glossina brevipalpis</name>
    <dbReference type="NCBI Taxonomy" id="37001"/>
    <lineage>
        <taxon>Eukaryota</taxon>
        <taxon>Metazoa</taxon>
        <taxon>Ecdysozoa</taxon>
        <taxon>Arthropoda</taxon>
        <taxon>Hexapoda</taxon>
        <taxon>Insecta</taxon>
        <taxon>Pterygota</taxon>
        <taxon>Neoptera</taxon>
        <taxon>Endopterygota</taxon>
        <taxon>Diptera</taxon>
        <taxon>Brachycera</taxon>
        <taxon>Muscomorpha</taxon>
        <taxon>Hippoboscoidea</taxon>
        <taxon>Glossinidae</taxon>
        <taxon>Glossina</taxon>
    </lineage>
</organism>
<dbReference type="AlphaFoldDB" id="A0A1A9W3K3"/>
<feature type="signal peptide" evidence="3">
    <location>
        <begin position="1"/>
        <end position="20"/>
    </location>
</feature>
<feature type="region of interest" description="Disordered" evidence="2">
    <location>
        <begin position="100"/>
        <end position="124"/>
    </location>
</feature>
<dbReference type="STRING" id="37001.A0A1A9W3K3"/>
<keyword evidence="3" id="KW-0732">Signal</keyword>
<keyword evidence="5" id="KW-1185">Reference proteome</keyword>
<evidence type="ECO:0000313" key="5">
    <source>
        <dbReference type="Proteomes" id="UP000091820"/>
    </source>
</evidence>
<reference evidence="4" key="2">
    <citation type="submission" date="2020-05" db="UniProtKB">
        <authorList>
            <consortium name="EnsemblMetazoa"/>
        </authorList>
    </citation>
    <scope>IDENTIFICATION</scope>
    <source>
        <strain evidence="4">IAEA</strain>
    </source>
</reference>
<dbReference type="Gene3D" id="1.20.58.1360">
    <property type="match status" value="1"/>
</dbReference>
<evidence type="ECO:0000256" key="3">
    <source>
        <dbReference type="SAM" id="SignalP"/>
    </source>
</evidence>
<dbReference type="PANTHER" id="PTHR23123">
    <property type="entry name" value="PHD/F-BOX CONTAINING PROTEIN"/>
    <property type="match status" value="1"/>
</dbReference>
<protein>
    <submittedName>
        <fullName evidence="4">Uncharacterized protein</fullName>
    </submittedName>
</protein>
<dbReference type="Proteomes" id="UP000091820">
    <property type="component" value="Unassembled WGS sequence"/>
</dbReference>
<dbReference type="GO" id="GO:0046872">
    <property type="term" value="F:metal ion binding"/>
    <property type="evidence" value="ECO:0007669"/>
    <property type="project" value="UniProtKB-KW"/>
</dbReference>
<feature type="chain" id="PRO_5008399924" evidence="3">
    <location>
        <begin position="21"/>
        <end position="333"/>
    </location>
</feature>
<sequence length="333" mass="38873">MSGTIEVAVVFLLSLQCYSALKHWTKVAQSATPENNVNFKILTTTKPSFQWLQYQHERFEYERKSSHTDLKRRFENSVWANSHIELETKRNKMLTLTPQTLNEIKGSKDDQGKEESKEAQMKATGSKPNKLIYENILVCLDGFKAFFKSAAQIWTNRHTFSMNQKIILLQKLKERLLKSIEKQFITLWRDDEHSHVRKRDAEEVRKRRSILDESNISFPPEAALLSINFLTFAVFLIKLVLKCNEKKANSLVFGGNFLHSFGIVKQLKTALVENVTKVPQKFRYPFFTEMLWYVLARYVYVLLDHSHLDSETSSDENEMSSRNCNVFVRFTPT</sequence>
<accession>A0A1A9W3K3</accession>
<evidence type="ECO:0000256" key="1">
    <source>
        <dbReference type="ARBA" id="ARBA00022723"/>
    </source>
</evidence>
<dbReference type="VEuPathDB" id="VectorBase:GBRI005141"/>
<dbReference type="InterPro" id="IPR050690">
    <property type="entry name" value="JHDM1_Histone_Demethylase"/>
</dbReference>
<dbReference type="EnsemblMetazoa" id="GBRI005141-RA">
    <property type="protein sequence ID" value="GBRI005141-PA"/>
    <property type="gene ID" value="GBRI005141"/>
</dbReference>